<dbReference type="Proteomes" id="UP000217211">
    <property type="component" value="Chromosome"/>
</dbReference>
<name>A0A249PFI2_9HYPH</name>
<sequence length="48" mass="5602">MYVPARFGFLPVDRKQRMAKPLLPDWARPEGNPMGRSRALWLFQKSKG</sequence>
<dbReference type="EMBL" id="CP023067">
    <property type="protein sequence ID" value="ASY64703.1"/>
    <property type="molecule type" value="Genomic_DNA"/>
</dbReference>
<dbReference type="KEGG" id="esj:SJ05684_c32810"/>
<dbReference type="AlphaFoldDB" id="A0A249PFI2"/>
<reference evidence="1 2" key="1">
    <citation type="submission" date="2017-08" db="EMBL/GenBank/DDBJ databases">
        <title>Multipartite genome sequences of Sinorhizobium species nodulating soybeans.</title>
        <authorList>
            <person name="Tian C.F."/>
        </authorList>
    </citation>
    <scope>NUCLEOTIDE SEQUENCE [LARGE SCALE GENOMIC DNA]</scope>
    <source>
        <strain evidence="1 2">CCBAU 05684</strain>
    </source>
</reference>
<accession>A0A249PFI2</accession>
<protein>
    <submittedName>
        <fullName evidence="1">Uncharacterized protein</fullName>
    </submittedName>
</protein>
<gene>
    <name evidence="1" type="ORF">SJ05684_c32810</name>
</gene>
<evidence type="ECO:0000313" key="2">
    <source>
        <dbReference type="Proteomes" id="UP000217211"/>
    </source>
</evidence>
<keyword evidence="2" id="KW-1185">Reference proteome</keyword>
<evidence type="ECO:0000313" key="1">
    <source>
        <dbReference type="EMBL" id="ASY64703.1"/>
    </source>
</evidence>
<organism evidence="1 2">
    <name type="scientific">Sinorhizobium sojae CCBAU 05684</name>
    <dbReference type="NCBI Taxonomy" id="716928"/>
    <lineage>
        <taxon>Bacteria</taxon>
        <taxon>Pseudomonadati</taxon>
        <taxon>Pseudomonadota</taxon>
        <taxon>Alphaproteobacteria</taxon>
        <taxon>Hyphomicrobiales</taxon>
        <taxon>Rhizobiaceae</taxon>
        <taxon>Sinorhizobium/Ensifer group</taxon>
        <taxon>Sinorhizobium</taxon>
    </lineage>
</organism>
<proteinExistence type="predicted"/>